<dbReference type="AlphaFoldDB" id="A0AAN4TPQ1"/>
<organism evidence="1 2">
    <name type="scientific">Pseudomonas syringae pv. actinidiae</name>
    <dbReference type="NCBI Taxonomy" id="103796"/>
    <lineage>
        <taxon>Bacteria</taxon>
        <taxon>Pseudomonadati</taxon>
        <taxon>Pseudomonadota</taxon>
        <taxon>Gammaproteobacteria</taxon>
        <taxon>Pseudomonadales</taxon>
        <taxon>Pseudomonadaceae</taxon>
        <taxon>Pseudomonas</taxon>
        <taxon>Pseudomonas syringae</taxon>
    </lineage>
</organism>
<dbReference type="EMBL" id="BGKA01000289">
    <property type="protein sequence ID" value="GBH21393.1"/>
    <property type="molecule type" value="Genomic_DNA"/>
</dbReference>
<sequence length="45" mass="4850">MGSLYSGHCRSSREDDAFAGYNSQISLDLSLKTAPIISARFLTVA</sequence>
<protein>
    <submittedName>
        <fullName evidence="1">Preprotein translocase subunit SecA</fullName>
    </submittedName>
</protein>
<accession>A0AAN4TPQ1</accession>
<proteinExistence type="predicted"/>
<dbReference type="Proteomes" id="UP000248291">
    <property type="component" value="Unassembled WGS sequence"/>
</dbReference>
<evidence type="ECO:0000313" key="1">
    <source>
        <dbReference type="EMBL" id="GBH21393.1"/>
    </source>
</evidence>
<comment type="caution">
    <text evidence="1">The sequence shown here is derived from an EMBL/GenBank/DDBJ whole genome shotgun (WGS) entry which is preliminary data.</text>
</comment>
<gene>
    <name evidence="1" type="ORF">KPSA3_07439</name>
</gene>
<reference evidence="1 2" key="1">
    <citation type="submission" date="2018-04" db="EMBL/GenBank/DDBJ databases">
        <title>Draft genome sequence of Pseudomonas syringae pv. actinidiae biovar 3 strains isolated from kiwifruit in Kagawa prefecture.</title>
        <authorList>
            <person name="Tabuchi M."/>
            <person name="Saito M."/>
            <person name="Fujiwara S."/>
            <person name="Sasa N."/>
            <person name="Akimitsu K."/>
            <person name="Gomi K."/>
            <person name="Konishi-Sugita S."/>
            <person name="Hamano K."/>
            <person name="Kataoka I."/>
        </authorList>
    </citation>
    <scope>NUCLEOTIDE SEQUENCE [LARGE SCALE GENOMIC DNA]</scope>
    <source>
        <strain evidence="1 2">MAFF212211</strain>
    </source>
</reference>
<evidence type="ECO:0000313" key="2">
    <source>
        <dbReference type="Proteomes" id="UP000248291"/>
    </source>
</evidence>
<name>A0AAN4TPQ1_PSESF</name>